<evidence type="ECO:0000313" key="9">
    <source>
        <dbReference type="Proteomes" id="UP000053675"/>
    </source>
</evidence>
<evidence type="ECO:0000256" key="5">
    <source>
        <dbReference type="ARBA" id="ARBA00022989"/>
    </source>
</evidence>
<keyword evidence="9" id="KW-1185">Reference proteome</keyword>
<organism evidence="8 9">
    <name type="scientific">Nitratireductor basaltis</name>
    <dbReference type="NCBI Taxonomy" id="472175"/>
    <lineage>
        <taxon>Bacteria</taxon>
        <taxon>Pseudomonadati</taxon>
        <taxon>Pseudomonadota</taxon>
        <taxon>Alphaproteobacteria</taxon>
        <taxon>Hyphomicrobiales</taxon>
        <taxon>Phyllobacteriaceae</taxon>
        <taxon>Nitratireductor</taxon>
    </lineage>
</organism>
<dbReference type="Gene3D" id="1.10.287.3510">
    <property type="match status" value="1"/>
</dbReference>
<feature type="transmembrane region" description="Helical" evidence="7">
    <location>
        <begin position="28"/>
        <end position="50"/>
    </location>
</feature>
<reference evidence="8 9" key="1">
    <citation type="submission" date="2014-05" db="EMBL/GenBank/DDBJ databases">
        <title>Draft Genome Sequence of Nitratireductor basaltis Strain UMTGB225, A Marine Bacterium Isolated from Green Barrel Tunicate.</title>
        <authorList>
            <person name="Gan H.Y."/>
        </authorList>
    </citation>
    <scope>NUCLEOTIDE SEQUENCE [LARGE SCALE GENOMIC DNA]</scope>
    <source>
        <strain evidence="8 9">UMTGB225</strain>
    </source>
</reference>
<dbReference type="NCBIfam" id="NF009301">
    <property type="entry name" value="PRK12658.1"/>
    <property type="match status" value="1"/>
</dbReference>
<protein>
    <submittedName>
        <fullName evidence="8">Multisubunit sodium/proton antiporter, MrpC subunit</fullName>
    </submittedName>
</protein>
<dbReference type="Proteomes" id="UP000053675">
    <property type="component" value="Unassembled WGS sequence"/>
</dbReference>
<feature type="transmembrane region" description="Helical" evidence="7">
    <location>
        <begin position="6"/>
        <end position="21"/>
    </location>
</feature>
<dbReference type="OrthoDB" id="9799219at2"/>
<evidence type="ECO:0000256" key="1">
    <source>
        <dbReference type="ARBA" id="ARBA00004651"/>
    </source>
</evidence>
<comment type="caution">
    <text evidence="8">The sequence shown here is derived from an EMBL/GenBank/DDBJ whole genome shotgun (WGS) entry which is preliminary data.</text>
</comment>
<dbReference type="PANTHER" id="PTHR34583:SF2">
    <property type="entry name" value="ANTIPORTER SUBUNIT MNHC2-RELATED"/>
    <property type="match status" value="1"/>
</dbReference>
<evidence type="ECO:0000256" key="4">
    <source>
        <dbReference type="ARBA" id="ARBA00022692"/>
    </source>
</evidence>
<evidence type="ECO:0000256" key="7">
    <source>
        <dbReference type="SAM" id="Phobius"/>
    </source>
</evidence>
<keyword evidence="4 7" id="KW-0812">Transmembrane</keyword>
<feature type="transmembrane region" description="Helical" evidence="7">
    <location>
        <begin position="75"/>
        <end position="96"/>
    </location>
</feature>
<evidence type="ECO:0000256" key="3">
    <source>
        <dbReference type="ARBA" id="ARBA00022475"/>
    </source>
</evidence>
<name>A0A084UCJ3_9HYPH</name>
<gene>
    <name evidence="8" type="ORF">EL18_01717</name>
</gene>
<comment type="subcellular location">
    <subcellularLocation>
        <location evidence="1">Cell membrane</location>
        <topology evidence="1">Multi-pass membrane protein</topology>
    </subcellularLocation>
</comment>
<evidence type="ECO:0000313" key="8">
    <source>
        <dbReference type="EMBL" id="KFB10679.1"/>
    </source>
</evidence>
<dbReference type="InterPro" id="IPR050601">
    <property type="entry name" value="CPA3_antiporter_subunitC"/>
</dbReference>
<dbReference type="AlphaFoldDB" id="A0A084UCJ3"/>
<sequence>MEAVLSITVGIFFAVGIYLILSKHIIRILLGVTIFGNAVNLTIFTAGRVVREVPPIIPEELDVPASITANPLPQALILTAIVISFSFFAFLLVLAFRAYQELGTDDTDGMRVAEPEREELPPLGY</sequence>
<dbReference type="PANTHER" id="PTHR34583">
    <property type="entry name" value="ANTIPORTER SUBUNIT MNHC2-RELATED"/>
    <property type="match status" value="1"/>
</dbReference>
<dbReference type="InterPro" id="IPR039428">
    <property type="entry name" value="NUOK/Mnh_C1-like"/>
</dbReference>
<comment type="similarity">
    <text evidence="2">Belongs to the CPA3 antiporters (TC 2.A.63) subunit C family.</text>
</comment>
<dbReference type="GO" id="GO:0005886">
    <property type="term" value="C:plasma membrane"/>
    <property type="evidence" value="ECO:0007669"/>
    <property type="project" value="UniProtKB-SubCell"/>
</dbReference>
<dbReference type="PATRIC" id="fig|472175.3.peg.1724"/>
<keyword evidence="3" id="KW-1003">Cell membrane</keyword>
<evidence type="ECO:0000256" key="6">
    <source>
        <dbReference type="ARBA" id="ARBA00023136"/>
    </source>
</evidence>
<keyword evidence="6 7" id="KW-0472">Membrane</keyword>
<dbReference type="eggNOG" id="COG1006">
    <property type="taxonomic scope" value="Bacteria"/>
</dbReference>
<dbReference type="Pfam" id="PF00420">
    <property type="entry name" value="Oxidored_q2"/>
    <property type="match status" value="1"/>
</dbReference>
<dbReference type="NCBIfam" id="NF006573">
    <property type="entry name" value="PRK09094.1"/>
    <property type="match status" value="1"/>
</dbReference>
<evidence type="ECO:0000256" key="2">
    <source>
        <dbReference type="ARBA" id="ARBA00010388"/>
    </source>
</evidence>
<keyword evidence="5 7" id="KW-1133">Transmembrane helix</keyword>
<dbReference type="RefSeq" id="WP_036481787.1">
    <property type="nucleotide sequence ID" value="NZ_JMQM01000001.1"/>
</dbReference>
<proteinExistence type="inferred from homology"/>
<accession>A0A084UCJ3</accession>
<dbReference type="STRING" id="472175.EL18_01717"/>
<dbReference type="EMBL" id="JMQM01000001">
    <property type="protein sequence ID" value="KFB10679.1"/>
    <property type="molecule type" value="Genomic_DNA"/>
</dbReference>